<evidence type="ECO:0000256" key="1">
    <source>
        <dbReference type="ARBA" id="ARBA00006609"/>
    </source>
</evidence>
<dbReference type="InterPro" id="IPR026754">
    <property type="entry name" value="PPDPF"/>
</dbReference>
<proteinExistence type="inferred from homology"/>
<organism evidence="2 3">
    <name type="scientific">Acipenser oxyrinchus oxyrinchus</name>
    <dbReference type="NCBI Taxonomy" id="40147"/>
    <lineage>
        <taxon>Eukaryota</taxon>
        <taxon>Metazoa</taxon>
        <taxon>Chordata</taxon>
        <taxon>Craniata</taxon>
        <taxon>Vertebrata</taxon>
        <taxon>Euteleostomi</taxon>
        <taxon>Actinopterygii</taxon>
        <taxon>Chondrostei</taxon>
        <taxon>Acipenseriformes</taxon>
        <taxon>Acipenseridae</taxon>
        <taxon>Acipenser</taxon>
    </lineage>
</organism>
<protein>
    <submittedName>
        <fullName evidence="2">Pancreatic progenitor cell differentiation and proliferation factor-like protein</fullName>
    </submittedName>
</protein>
<accession>A0AAD8CVD3</accession>
<name>A0AAD8CVD3_ACIOX</name>
<dbReference type="Pfam" id="PF15060">
    <property type="entry name" value="PPDFL"/>
    <property type="match status" value="1"/>
</dbReference>
<dbReference type="PANTHER" id="PTHR14572">
    <property type="entry name" value="PANCREATIC PROGENITOR CELL DIFFERENTIATION AND PROLIFERATION FACTOR"/>
    <property type="match status" value="1"/>
</dbReference>
<gene>
    <name evidence="2" type="ORF">AOXY_G26251</name>
</gene>
<comment type="caution">
    <text evidence="2">The sequence shown here is derived from an EMBL/GenBank/DDBJ whole genome shotgun (WGS) entry which is preliminary data.</text>
</comment>
<dbReference type="EMBL" id="JAGXEW010000028">
    <property type="protein sequence ID" value="KAK1156133.1"/>
    <property type="molecule type" value="Genomic_DNA"/>
</dbReference>
<keyword evidence="3" id="KW-1185">Reference proteome</keyword>
<evidence type="ECO:0000313" key="3">
    <source>
        <dbReference type="Proteomes" id="UP001230051"/>
    </source>
</evidence>
<evidence type="ECO:0000313" key="2">
    <source>
        <dbReference type="EMBL" id="KAK1156133.1"/>
    </source>
</evidence>
<sequence>MIKPREESSIREGSRNQTYKEQLLSSMAAVPSPSCLLARNQFYRNRLNSSSSLSSGIFTLSKDSEGSLPLTAKSIHQGFSTAVKKSWLSSLFFGSLGQNSNTGKVSSEK</sequence>
<dbReference type="AlphaFoldDB" id="A0AAD8CVD3"/>
<reference evidence="2" key="1">
    <citation type="submission" date="2022-02" db="EMBL/GenBank/DDBJ databases">
        <title>Atlantic sturgeon de novo genome assembly.</title>
        <authorList>
            <person name="Stock M."/>
            <person name="Klopp C."/>
            <person name="Guiguen Y."/>
            <person name="Cabau C."/>
            <person name="Parinello H."/>
            <person name="Santidrian Yebra-Pimentel E."/>
            <person name="Kuhl H."/>
            <person name="Dirks R.P."/>
            <person name="Guessner J."/>
            <person name="Wuertz S."/>
            <person name="Du K."/>
            <person name="Schartl M."/>
        </authorList>
    </citation>
    <scope>NUCLEOTIDE SEQUENCE</scope>
    <source>
        <strain evidence="2">STURGEONOMICS-FGT-2020</strain>
        <tissue evidence="2">Whole blood</tissue>
    </source>
</reference>
<dbReference type="Proteomes" id="UP001230051">
    <property type="component" value="Unassembled WGS sequence"/>
</dbReference>
<dbReference type="GO" id="GO:0030154">
    <property type="term" value="P:cell differentiation"/>
    <property type="evidence" value="ECO:0007669"/>
    <property type="project" value="InterPro"/>
</dbReference>
<comment type="similarity">
    <text evidence="1">Belongs to the PPDPF family.</text>
</comment>